<accession>A0AAV3QX58</accession>
<evidence type="ECO:0000313" key="3">
    <source>
        <dbReference type="EMBL" id="GAA0167876.1"/>
    </source>
</evidence>
<dbReference type="EMBL" id="BAABME010039144">
    <property type="protein sequence ID" value="GAA0168003.1"/>
    <property type="molecule type" value="Genomic_DNA"/>
</dbReference>
<feature type="transmembrane region" description="Helical" evidence="1">
    <location>
        <begin position="90"/>
        <end position="109"/>
    </location>
</feature>
<organism evidence="3 5">
    <name type="scientific">Lithospermum erythrorhizon</name>
    <name type="common">Purple gromwell</name>
    <name type="synonym">Lithospermum officinale var. erythrorhizon</name>
    <dbReference type="NCBI Taxonomy" id="34254"/>
    <lineage>
        <taxon>Eukaryota</taxon>
        <taxon>Viridiplantae</taxon>
        <taxon>Streptophyta</taxon>
        <taxon>Embryophyta</taxon>
        <taxon>Tracheophyta</taxon>
        <taxon>Spermatophyta</taxon>
        <taxon>Magnoliopsida</taxon>
        <taxon>eudicotyledons</taxon>
        <taxon>Gunneridae</taxon>
        <taxon>Pentapetalae</taxon>
        <taxon>asterids</taxon>
        <taxon>lamiids</taxon>
        <taxon>Boraginales</taxon>
        <taxon>Boraginaceae</taxon>
        <taxon>Boraginoideae</taxon>
        <taxon>Lithospermeae</taxon>
        <taxon>Lithospermum</taxon>
    </lineage>
</organism>
<keyword evidence="5" id="KW-1185">Reference proteome</keyword>
<evidence type="ECO:0000313" key="5">
    <source>
        <dbReference type="Proteomes" id="UP001454036"/>
    </source>
</evidence>
<feature type="domain" description="Transposase (putative) gypsy type" evidence="2">
    <location>
        <begin position="61"/>
        <end position="101"/>
    </location>
</feature>
<comment type="caution">
    <text evidence="3">The sequence shown here is derived from an EMBL/GenBank/DDBJ whole genome shotgun (WGS) entry which is preliminary data.</text>
</comment>
<keyword evidence="1" id="KW-0472">Membrane</keyword>
<gene>
    <name evidence="3" type="ORF">LIER_43801</name>
    <name evidence="4" type="ORF">LIER_43807</name>
</gene>
<name>A0AAV3QX58_LITER</name>
<dbReference type="Pfam" id="PF04195">
    <property type="entry name" value="Transposase_28"/>
    <property type="match status" value="1"/>
</dbReference>
<sequence>MLPCAPLHRGGAIHGRSGSCSTHPKYVDFHCRVLFRLPSSRCDAHVGVLSYLFPPSGRCDAHGLRFPVHPFIGEVLSMPGVGPAQLTPNMWIFIVGFYSVCLWLSLFLGPDRYERLL</sequence>
<dbReference type="EMBL" id="BAABME010039082">
    <property type="protein sequence ID" value="GAA0167876.1"/>
    <property type="molecule type" value="Genomic_DNA"/>
</dbReference>
<dbReference type="Proteomes" id="UP001454036">
    <property type="component" value="Unassembled WGS sequence"/>
</dbReference>
<keyword evidence="1" id="KW-0812">Transmembrane</keyword>
<evidence type="ECO:0000259" key="2">
    <source>
        <dbReference type="Pfam" id="PF04195"/>
    </source>
</evidence>
<dbReference type="InterPro" id="IPR007321">
    <property type="entry name" value="Transposase_28"/>
</dbReference>
<evidence type="ECO:0000313" key="4">
    <source>
        <dbReference type="EMBL" id="GAA0168003.1"/>
    </source>
</evidence>
<protein>
    <recommendedName>
        <fullName evidence="2">Transposase (putative) gypsy type domain-containing protein</fullName>
    </recommendedName>
</protein>
<dbReference type="AlphaFoldDB" id="A0AAV3QX58"/>
<proteinExistence type="predicted"/>
<evidence type="ECO:0000256" key="1">
    <source>
        <dbReference type="SAM" id="Phobius"/>
    </source>
</evidence>
<keyword evidence="1" id="KW-1133">Transmembrane helix</keyword>
<reference evidence="3 5" key="1">
    <citation type="submission" date="2024-01" db="EMBL/GenBank/DDBJ databases">
        <title>The complete chloroplast genome sequence of Lithospermum erythrorhizon: insights into the phylogenetic relationship among Boraginaceae species and the maternal lineages of purple gromwells.</title>
        <authorList>
            <person name="Okada T."/>
            <person name="Watanabe K."/>
        </authorList>
    </citation>
    <scope>NUCLEOTIDE SEQUENCE [LARGE SCALE GENOMIC DNA]</scope>
</reference>